<dbReference type="Proteomes" id="UP000683925">
    <property type="component" value="Unassembled WGS sequence"/>
</dbReference>
<organism evidence="1 2">
    <name type="scientific">Paramecium octaurelia</name>
    <dbReference type="NCBI Taxonomy" id="43137"/>
    <lineage>
        <taxon>Eukaryota</taxon>
        <taxon>Sar</taxon>
        <taxon>Alveolata</taxon>
        <taxon>Ciliophora</taxon>
        <taxon>Intramacronucleata</taxon>
        <taxon>Oligohymenophorea</taxon>
        <taxon>Peniculida</taxon>
        <taxon>Parameciidae</taxon>
        <taxon>Paramecium</taxon>
    </lineage>
</organism>
<name>A0A8S1T716_PAROT</name>
<dbReference type="AlphaFoldDB" id="A0A8S1T716"/>
<evidence type="ECO:0000313" key="1">
    <source>
        <dbReference type="EMBL" id="CAD8149055.1"/>
    </source>
</evidence>
<accession>A0A8S1T716</accession>
<dbReference type="EMBL" id="CAJJDP010000022">
    <property type="protein sequence ID" value="CAD8149055.1"/>
    <property type="molecule type" value="Genomic_DNA"/>
</dbReference>
<evidence type="ECO:0000313" key="2">
    <source>
        <dbReference type="Proteomes" id="UP000683925"/>
    </source>
</evidence>
<keyword evidence="2" id="KW-1185">Reference proteome</keyword>
<reference evidence="1" key="1">
    <citation type="submission" date="2021-01" db="EMBL/GenBank/DDBJ databases">
        <authorList>
            <consortium name="Genoscope - CEA"/>
            <person name="William W."/>
        </authorList>
    </citation>
    <scope>NUCLEOTIDE SEQUENCE</scope>
</reference>
<comment type="caution">
    <text evidence="1">The sequence shown here is derived from an EMBL/GenBank/DDBJ whole genome shotgun (WGS) entry which is preliminary data.</text>
</comment>
<gene>
    <name evidence="1" type="ORF">POCTA_138.1.T0220014</name>
</gene>
<sequence length="73" mass="8766">MKELIFFYESVVLNEAIDRQLMSDHVFQKKHILHLLKWDLKQVIMEQCKTNQCQILKLLVSNTQDLQRVILII</sequence>
<proteinExistence type="predicted"/>
<protein>
    <submittedName>
        <fullName evidence="1">Uncharacterized protein</fullName>
    </submittedName>
</protein>